<organism evidence="1 2">
    <name type="scientific">Trichinella papuae</name>
    <dbReference type="NCBI Taxonomy" id="268474"/>
    <lineage>
        <taxon>Eukaryota</taxon>
        <taxon>Metazoa</taxon>
        <taxon>Ecdysozoa</taxon>
        <taxon>Nematoda</taxon>
        <taxon>Enoplea</taxon>
        <taxon>Dorylaimia</taxon>
        <taxon>Trichinellida</taxon>
        <taxon>Trichinellidae</taxon>
        <taxon>Trichinella</taxon>
    </lineage>
</organism>
<gene>
    <name evidence="1" type="ORF">T10_11016</name>
</gene>
<proteinExistence type="predicted"/>
<name>A0A0V1N4N6_9BILA</name>
<sequence length="87" mass="10237">MTKALFLYMKAFHFSLKSIKAKQSIAYGQYLKHYAPYYESRLMMLACLIKQILDSCCYLKKIKLEKLKKEKKLDNINSNSSTSELEE</sequence>
<evidence type="ECO:0000313" key="1">
    <source>
        <dbReference type="EMBL" id="KRZ78999.1"/>
    </source>
</evidence>
<comment type="caution">
    <text evidence="1">The sequence shown here is derived from an EMBL/GenBank/DDBJ whole genome shotgun (WGS) entry which is preliminary data.</text>
</comment>
<reference evidence="1 2" key="1">
    <citation type="submission" date="2015-01" db="EMBL/GenBank/DDBJ databases">
        <title>Evolution of Trichinella species and genotypes.</title>
        <authorList>
            <person name="Korhonen P.K."/>
            <person name="Edoardo P."/>
            <person name="Giuseppe L.R."/>
            <person name="Gasser R.B."/>
        </authorList>
    </citation>
    <scope>NUCLEOTIDE SEQUENCE [LARGE SCALE GENOMIC DNA]</scope>
    <source>
        <strain evidence="1">ISS1980</strain>
    </source>
</reference>
<accession>A0A0V1N4N6</accession>
<dbReference type="EMBL" id="JYDO01000008">
    <property type="protein sequence ID" value="KRZ78999.1"/>
    <property type="molecule type" value="Genomic_DNA"/>
</dbReference>
<dbReference type="AlphaFoldDB" id="A0A0V1N4N6"/>
<evidence type="ECO:0000313" key="2">
    <source>
        <dbReference type="Proteomes" id="UP000054843"/>
    </source>
</evidence>
<dbReference type="Proteomes" id="UP000054843">
    <property type="component" value="Unassembled WGS sequence"/>
</dbReference>
<protein>
    <submittedName>
        <fullName evidence="1">Uncharacterized protein</fullName>
    </submittedName>
</protein>
<keyword evidence="2" id="KW-1185">Reference proteome</keyword>